<gene>
    <name evidence="5" type="ORF">DN068_00605</name>
</gene>
<dbReference type="EMBL" id="QKTW01000002">
    <property type="protein sequence ID" value="PZF74733.1"/>
    <property type="molecule type" value="Genomic_DNA"/>
</dbReference>
<dbReference type="GO" id="GO:0003700">
    <property type="term" value="F:DNA-binding transcription factor activity"/>
    <property type="evidence" value="ECO:0007669"/>
    <property type="project" value="InterPro"/>
</dbReference>
<organism evidence="5 6">
    <name type="scientific">Taibaiella soli</name>
    <dbReference type="NCBI Taxonomy" id="1649169"/>
    <lineage>
        <taxon>Bacteria</taxon>
        <taxon>Pseudomonadati</taxon>
        <taxon>Bacteroidota</taxon>
        <taxon>Chitinophagia</taxon>
        <taxon>Chitinophagales</taxon>
        <taxon>Chitinophagaceae</taxon>
        <taxon>Taibaiella</taxon>
    </lineage>
</organism>
<dbReference type="InterPro" id="IPR011051">
    <property type="entry name" value="RmlC_Cupin_sf"/>
</dbReference>
<keyword evidence="2" id="KW-0238">DNA-binding</keyword>
<dbReference type="GO" id="GO:0043565">
    <property type="term" value="F:sequence-specific DNA binding"/>
    <property type="evidence" value="ECO:0007669"/>
    <property type="project" value="InterPro"/>
</dbReference>
<comment type="caution">
    <text evidence="5">The sequence shown here is derived from an EMBL/GenBank/DDBJ whole genome shotgun (WGS) entry which is preliminary data.</text>
</comment>
<dbReference type="OrthoDB" id="1266582at2"/>
<reference evidence="5 6" key="1">
    <citation type="submission" date="2018-06" db="EMBL/GenBank/DDBJ databases">
        <title>Mucibacter soli gen. nov., sp. nov., a new member of the family Chitinophagaceae producing mucin.</title>
        <authorList>
            <person name="Kim M.-K."/>
            <person name="Park S."/>
            <person name="Kim T.-S."/>
            <person name="Joung Y."/>
            <person name="Han J.-H."/>
            <person name="Kim S.B."/>
        </authorList>
    </citation>
    <scope>NUCLEOTIDE SEQUENCE [LARGE SCALE GENOMIC DNA]</scope>
    <source>
        <strain evidence="5 6">R1-15</strain>
    </source>
</reference>
<sequence>MGLIALLPDIDKQPQSVFVMHEKSEKLIPLHHHTKGQLSYVEGGIAYITIDYKTYVVPARHFFWIPKGIPHILRVGYNATVLRSLYFYTEGDDKHPFYNQLGIYPASELLIQMINFTERWDERHVTSKDENFEFLVALKQLLPQLNTDALPIMLPITDDERMQKIIRFLEKHFGDPITLQSLGRQFNISERSLSRLFQSTLHISFLQYLKTLRMIKAIELIVKTNLPISDVAFRVGYDTIGSFSNTFYTFTGSRPTSLRQP</sequence>
<dbReference type="InterPro" id="IPR003313">
    <property type="entry name" value="AraC-bd"/>
</dbReference>
<evidence type="ECO:0000313" key="6">
    <source>
        <dbReference type="Proteomes" id="UP000248745"/>
    </source>
</evidence>
<name>A0A2W2C3N5_9BACT</name>
<evidence type="ECO:0000259" key="4">
    <source>
        <dbReference type="PROSITE" id="PS01124"/>
    </source>
</evidence>
<dbReference type="InterPro" id="IPR018060">
    <property type="entry name" value="HTH_AraC"/>
</dbReference>
<evidence type="ECO:0000256" key="1">
    <source>
        <dbReference type="ARBA" id="ARBA00023015"/>
    </source>
</evidence>
<dbReference type="Proteomes" id="UP000248745">
    <property type="component" value="Unassembled WGS sequence"/>
</dbReference>
<accession>A0A2W2C3N5</accession>
<dbReference type="PROSITE" id="PS01124">
    <property type="entry name" value="HTH_ARAC_FAMILY_2"/>
    <property type="match status" value="1"/>
</dbReference>
<proteinExistence type="predicted"/>
<keyword evidence="6" id="KW-1185">Reference proteome</keyword>
<dbReference type="SMART" id="SM00342">
    <property type="entry name" value="HTH_ARAC"/>
    <property type="match status" value="1"/>
</dbReference>
<dbReference type="RefSeq" id="WP_110996939.1">
    <property type="nucleotide sequence ID" value="NZ_QKTW01000002.1"/>
</dbReference>
<dbReference type="Gene3D" id="2.60.120.10">
    <property type="entry name" value="Jelly Rolls"/>
    <property type="match status" value="1"/>
</dbReference>
<dbReference type="SUPFAM" id="SSF51182">
    <property type="entry name" value="RmlC-like cupins"/>
    <property type="match status" value="1"/>
</dbReference>
<keyword evidence="1" id="KW-0805">Transcription regulation</keyword>
<dbReference type="InterPro" id="IPR014710">
    <property type="entry name" value="RmlC-like_jellyroll"/>
</dbReference>
<feature type="domain" description="HTH araC/xylS-type" evidence="4">
    <location>
        <begin position="163"/>
        <end position="261"/>
    </location>
</feature>
<dbReference type="PANTHER" id="PTHR11019:SF190">
    <property type="entry name" value="ARAC-FAMILY REGULATORY PROTEIN"/>
    <property type="match status" value="1"/>
</dbReference>
<dbReference type="InterPro" id="IPR009057">
    <property type="entry name" value="Homeodomain-like_sf"/>
</dbReference>
<evidence type="ECO:0000256" key="2">
    <source>
        <dbReference type="ARBA" id="ARBA00023125"/>
    </source>
</evidence>
<dbReference type="Gene3D" id="1.10.10.60">
    <property type="entry name" value="Homeodomain-like"/>
    <property type="match status" value="2"/>
</dbReference>
<dbReference type="PANTHER" id="PTHR11019">
    <property type="entry name" value="HTH-TYPE TRANSCRIPTIONAL REGULATOR NIMR"/>
    <property type="match status" value="1"/>
</dbReference>
<dbReference type="Pfam" id="PF02311">
    <property type="entry name" value="AraC_binding"/>
    <property type="match status" value="1"/>
</dbReference>
<evidence type="ECO:0000256" key="3">
    <source>
        <dbReference type="ARBA" id="ARBA00023163"/>
    </source>
</evidence>
<protein>
    <submittedName>
        <fullName evidence="5">AraC family transcriptional regulator</fullName>
    </submittedName>
</protein>
<dbReference type="Pfam" id="PF12833">
    <property type="entry name" value="HTH_18"/>
    <property type="match status" value="1"/>
</dbReference>
<dbReference type="AlphaFoldDB" id="A0A2W2C3N5"/>
<dbReference type="SUPFAM" id="SSF46689">
    <property type="entry name" value="Homeodomain-like"/>
    <property type="match status" value="2"/>
</dbReference>
<keyword evidence="3" id="KW-0804">Transcription</keyword>
<evidence type="ECO:0000313" key="5">
    <source>
        <dbReference type="EMBL" id="PZF74733.1"/>
    </source>
</evidence>